<evidence type="ECO:0000313" key="4">
    <source>
        <dbReference type="Proteomes" id="UP000037393"/>
    </source>
</evidence>
<accession>A0A0L0H1J9</accession>
<comment type="caution">
    <text evidence="3">The sequence shown here is derived from an EMBL/GenBank/DDBJ whole genome shotgun (WGS) entry which is preliminary data.</text>
</comment>
<dbReference type="AlphaFoldDB" id="A0A0L0H1J9"/>
<name>A0A0L0H1J9_9ENTR</name>
<protein>
    <submittedName>
        <fullName evidence="3">Membrane protein</fullName>
    </submittedName>
</protein>
<organism evidence="3 4">
    <name type="scientific">Trabulsiella odontotermitis</name>
    <dbReference type="NCBI Taxonomy" id="379893"/>
    <lineage>
        <taxon>Bacteria</taxon>
        <taxon>Pseudomonadati</taxon>
        <taxon>Pseudomonadota</taxon>
        <taxon>Gammaproteobacteria</taxon>
        <taxon>Enterobacterales</taxon>
        <taxon>Enterobacteriaceae</taxon>
        <taxon>Trabulsiella</taxon>
    </lineage>
</organism>
<keyword evidence="2" id="KW-0732">Signal</keyword>
<dbReference type="RefSeq" id="WP_049855880.1">
    <property type="nucleotide sequence ID" value="NZ_JNGI01000014.1"/>
</dbReference>
<dbReference type="OrthoDB" id="5405606at2"/>
<dbReference type="InterPro" id="IPR025060">
    <property type="entry name" value="DUF3999"/>
</dbReference>
<dbReference type="EMBL" id="JNGI01000014">
    <property type="protein sequence ID" value="KNC95340.1"/>
    <property type="molecule type" value="Genomic_DNA"/>
</dbReference>
<dbReference type="STRING" id="379893.GCA_001297775_00912"/>
<keyword evidence="1" id="KW-0472">Membrane</keyword>
<dbReference type="Pfam" id="PF13163">
    <property type="entry name" value="DUF3999"/>
    <property type="match status" value="1"/>
</dbReference>
<keyword evidence="1" id="KW-1133">Transmembrane helix</keyword>
<evidence type="ECO:0000313" key="3">
    <source>
        <dbReference type="EMBL" id="KNC95340.1"/>
    </source>
</evidence>
<sequence>MKWMKGVVLSMVLSTSVPAFCAEVPAETPRDYAFGMTLETSSSAPWFRIDLPQQVYQQVAWPDMRDVRVFNHQGETVPFSMVVQKTPATAAGAIPLRVFPLTASPVGVRSTDRRASETMVLRSSNGVVVRLESEAARNAGQSYLLALPDKPMDSRYMSQIQLDWKTPAGNWQGNVRLYSSRDLNDWTLQDDAGTLMDLTSGTDRLKLDRLSLSGTMSSEGTRYLLLVFAEQTPPLTLTGALALPRNRAQENDQIVLESAEKRVSENEAIYQWAQPQPLTSIAFELANGSVLPVELAWRSTEKGEWQPLTKQVLYSLDHRSSEPFPMQEKVVQAVRLTTVNAHLPETLPDISGRRDRLTVVFNAQGNAPYMLAWGNRAAKPASVSMKMLIPEALENAWPLEAIPYAGMLEPVTLGGEERLTATSEAERASQWQTVLVWGALILGVVLLVGMAWRIWREVKHKQPPQSGE</sequence>
<reference evidence="3 4" key="1">
    <citation type="journal article" date="2015" name="Appl. Environ. Microbiol.">
        <title>The Enterobacterium Trabulsiella odontotermitis Presents Novel Adaptations Related to Its Association with Fungus-Growing Termites.</title>
        <authorList>
            <person name="Sapountzis P."/>
            <person name="Gruntjes T."/>
            <person name="Otani S."/>
            <person name="Estevez J."/>
            <person name="da Costa R.R."/>
            <person name="Plunkett G.3rd."/>
            <person name="Perna N.T."/>
            <person name="Poulsen M."/>
        </authorList>
    </citation>
    <scope>NUCLEOTIDE SEQUENCE [LARGE SCALE GENOMIC DNA]</scope>
    <source>
        <strain evidence="3 4">12</strain>
    </source>
</reference>
<dbReference type="Proteomes" id="UP000037393">
    <property type="component" value="Unassembled WGS sequence"/>
</dbReference>
<gene>
    <name evidence="3" type="ORF">GM31_03950</name>
</gene>
<dbReference type="PATRIC" id="fig|379893.4.peg.809"/>
<keyword evidence="4" id="KW-1185">Reference proteome</keyword>
<keyword evidence="1" id="KW-0812">Transmembrane</keyword>
<feature type="chain" id="PRO_5005539709" evidence="2">
    <location>
        <begin position="22"/>
        <end position="468"/>
    </location>
</feature>
<evidence type="ECO:0000256" key="2">
    <source>
        <dbReference type="SAM" id="SignalP"/>
    </source>
</evidence>
<feature type="transmembrane region" description="Helical" evidence="1">
    <location>
        <begin position="434"/>
        <end position="455"/>
    </location>
</feature>
<evidence type="ECO:0000256" key="1">
    <source>
        <dbReference type="SAM" id="Phobius"/>
    </source>
</evidence>
<feature type="signal peptide" evidence="2">
    <location>
        <begin position="1"/>
        <end position="21"/>
    </location>
</feature>
<proteinExistence type="predicted"/>